<gene>
    <name evidence="1" type="ORF">SDC9_15815</name>
</gene>
<sequence>MKDIYRIFALFMLGVMLFSNTNVKAGNDDRRGTAGAGSLLINPWVRSAGWGGVNTACGTGVDALFSNVAGLGRTPGTEAYASYNNWLQNSGVGVSAFGIGQSLGDMGVLGLSVTSMSFGLIDRTKEGSPEFNNGTFSMNNMNIALSYAKAFSSSIYGGASVKLVNEGIDNVTATGFAIDAGIQYVTGTNYEIKFGITLKNWGPSMSYSGDGLSSVASFYGRQMSLEQRSASFEMPSSLNIGASYDFLFSENTHRLTVAGNFSAMAFSKDQYTLGLEYGFAKLFMLRTSYTYEDAITKSIFDADNGATTLYSGLAAGVSIIAPLKKAKSEDANGVNLSFDYAYRLTNVGGGIHTIGVVLSL</sequence>
<reference evidence="1" key="1">
    <citation type="submission" date="2019-08" db="EMBL/GenBank/DDBJ databases">
        <authorList>
            <person name="Kucharzyk K."/>
            <person name="Murdoch R.W."/>
            <person name="Higgins S."/>
            <person name="Loffler F."/>
        </authorList>
    </citation>
    <scope>NUCLEOTIDE SEQUENCE</scope>
</reference>
<evidence type="ECO:0000313" key="1">
    <source>
        <dbReference type="EMBL" id="MPL70064.1"/>
    </source>
</evidence>
<proteinExistence type="predicted"/>
<name>A0A644TSX2_9ZZZZ</name>
<evidence type="ECO:0008006" key="2">
    <source>
        <dbReference type="Google" id="ProtNLM"/>
    </source>
</evidence>
<dbReference type="AlphaFoldDB" id="A0A644TSX2"/>
<dbReference type="Gene3D" id="2.40.160.60">
    <property type="entry name" value="Outer membrane protein transport protein (OMPP1/FadL/TodX)"/>
    <property type="match status" value="1"/>
</dbReference>
<accession>A0A644TSX2</accession>
<protein>
    <recommendedName>
        <fullName evidence="2">DUF3308 domain-containing protein</fullName>
    </recommendedName>
</protein>
<comment type="caution">
    <text evidence="1">The sequence shown here is derived from an EMBL/GenBank/DDBJ whole genome shotgun (WGS) entry which is preliminary data.</text>
</comment>
<dbReference type="EMBL" id="VSSQ01000051">
    <property type="protein sequence ID" value="MPL70064.1"/>
    <property type="molecule type" value="Genomic_DNA"/>
</dbReference>
<dbReference type="NCBIfam" id="NF033709">
    <property type="entry name" value="PorV_fam"/>
    <property type="match status" value="1"/>
</dbReference>
<organism evidence="1">
    <name type="scientific">bioreactor metagenome</name>
    <dbReference type="NCBI Taxonomy" id="1076179"/>
    <lineage>
        <taxon>unclassified sequences</taxon>
        <taxon>metagenomes</taxon>
        <taxon>ecological metagenomes</taxon>
    </lineage>
</organism>